<comment type="catalytic activity">
    <reaction evidence="1">
        <text>beta-D-fructose 1-phosphate + H2O = D-fructose + phosphate</text>
        <dbReference type="Rhea" id="RHEA:35603"/>
        <dbReference type="ChEBI" id="CHEBI:15377"/>
        <dbReference type="ChEBI" id="CHEBI:37721"/>
        <dbReference type="ChEBI" id="CHEBI:43474"/>
        <dbReference type="ChEBI" id="CHEBI:138881"/>
    </reaction>
</comment>
<dbReference type="Proteomes" id="UP000198614">
    <property type="component" value="Unassembled WGS sequence"/>
</dbReference>
<evidence type="ECO:0000256" key="3">
    <source>
        <dbReference type="ARBA" id="ARBA00009519"/>
    </source>
</evidence>
<evidence type="ECO:0000256" key="4">
    <source>
        <dbReference type="ARBA" id="ARBA00022723"/>
    </source>
</evidence>
<keyword evidence="5" id="KW-0378">Hydrolase</keyword>
<comment type="catalytic activity">
    <reaction evidence="7">
        <text>beta-D-fructose 6-phosphate = dihydroxyacetone + D-glyceraldehyde 3-phosphate</text>
        <dbReference type="Rhea" id="RHEA:28002"/>
        <dbReference type="ChEBI" id="CHEBI:16016"/>
        <dbReference type="ChEBI" id="CHEBI:57634"/>
        <dbReference type="ChEBI" id="CHEBI:59776"/>
    </reaction>
</comment>
<evidence type="ECO:0000313" key="9">
    <source>
        <dbReference type="EMBL" id="SDF48953.1"/>
    </source>
</evidence>
<dbReference type="SUPFAM" id="SSF111321">
    <property type="entry name" value="AF1104-like"/>
    <property type="match status" value="1"/>
</dbReference>
<dbReference type="InterPro" id="IPR002791">
    <property type="entry name" value="ARMT1-like_metal-bd"/>
</dbReference>
<dbReference type="Pfam" id="PF01937">
    <property type="entry name" value="ARMT1-like_dom"/>
    <property type="match status" value="1"/>
</dbReference>
<dbReference type="GO" id="GO:0016791">
    <property type="term" value="F:phosphatase activity"/>
    <property type="evidence" value="ECO:0007669"/>
    <property type="project" value="TreeGrafter"/>
</dbReference>
<sequence length="396" mass="42852">MSEAAPAPVIVSDDPASFARGVLAERHPALVARVLDTVPYGPGERAALTALLDNHLKGVVEAPEPGARDAERWTEEWGLPEHLGRSWFAAPFLWAESYFYRRLLDALGYFGSGPWRGVDPFRPFKRAELDGLGTEEELAALDALAEQPREARAAALLHGSLWGNRADLGFRLSVESGHGTGAAAGGTGDARLVADDSEALWSLLPVGTLCLVADNAGRELVPDLLLLDHLLRHGEAERAVLHVKPHPYYVSDATTADVLDAIERLHRAPGEAGAAGRRLWSALAGGRLVLRAHPFSCAPLPYADMPEDLRREFAAADLTVLKGDLNYRRLVGDRLWPPTTPFARPTAYFPGSVAALRTLKSDVITGLDPHTETGLVETEGQRWRTSGAHALIQVRP</sequence>
<evidence type="ECO:0000256" key="2">
    <source>
        <dbReference type="ARBA" id="ARBA00001936"/>
    </source>
</evidence>
<dbReference type="PANTHER" id="PTHR12260">
    <property type="entry name" value="DAMAGE-CONTROL PHOSPHATASE ARMT1"/>
    <property type="match status" value="1"/>
</dbReference>
<evidence type="ECO:0000313" key="10">
    <source>
        <dbReference type="Proteomes" id="UP000198614"/>
    </source>
</evidence>
<evidence type="ECO:0000256" key="1">
    <source>
        <dbReference type="ARBA" id="ARBA00001326"/>
    </source>
</evidence>
<comment type="similarity">
    <text evidence="3">Belongs to the damage-control phosphatase family. Sugar phosphate phosphatase III subfamily.</text>
</comment>
<reference evidence="9 10" key="1">
    <citation type="submission" date="2016-10" db="EMBL/GenBank/DDBJ databases">
        <authorList>
            <person name="de Groot N.N."/>
        </authorList>
    </citation>
    <scope>NUCLEOTIDE SEQUENCE [LARGE SCALE GENOMIC DNA]</scope>
    <source>
        <strain evidence="9 10">CGMCC 4.1859</strain>
    </source>
</reference>
<feature type="domain" description="Damage-control phosphatase ARMT1-like metal-binding" evidence="8">
    <location>
        <begin position="23"/>
        <end position="368"/>
    </location>
</feature>
<evidence type="ECO:0000256" key="7">
    <source>
        <dbReference type="ARBA" id="ARBA00048809"/>
    </source>
</evidence>
<dbReference type="PANTHER" id="PTHR12260:SF6">
    <property type="entry name" value="DAMAGE-CONTROL PHOSPHATASE ARMT1"/>
    <property type="match status" value="1"/>
</dbReference>
<dbReference type="Gene3D" id="3.40.50.10880">
    <property type="entry name" value="Uncharacterised protein PF01937, DUF89, domain 3"/>
    <property type="match status" value="1"/>
</dbReference>
<gene>
    <name evidence="9" type="ORF">SAMN05216260_108233</name>
</gene>
<keyword evidence="6" id="KW-0464">Manganese</keyword>
<name>A0A1G7LHN5_9ACTN</name>
<evidence type="ECO:0000259" key="8">
    <source>
        <dbReference type="Pfam" id="PF01937"/>
    </source>
</evidence>
<accession>A0A1G7LHN5</accession>
<dbReference type="OrthoDB" id="146189at2"/>
<dbReference type="InterPro" id="IPR039763">
    <property type="entry name" value="ARMT1"/>
</dbReference>
<dbReference type="AlphaFoldDB" id="A0A1G7LHN5"/>
<evidence type="ECO:0000256" key="6">
    <source>
        <dbReference type="ARBA" id="ARBA00023211"/>
    </source>
</evidence>
<dbReference type="GO" id="GO:0046872">
    <property type="term" value="F:metal ion binding"/>
    <property type="evidence" value="ECO:0007669"/>
    <property type="project" value="UniProtKB-KW"/>
</dbReference>
<dbReference type="GO" id="GO:0006974">
    <property type="term" value="P:DNA damage response"/>
    <property type="evidence" value="ECO:0007669"/>
    <property type="project" value="TreeGrafter"/>
</dbReference>
<protein>
    <recommendedName>
        <fullName evidence="8">Damage-control phosphatase ARMT1-like metal-binding domain-containing protein</fullName>
    </recommendedName>
</protein>
<organism evidence="9 10">
    <name type="scientific">Streptomyces griseoaurantiacus</name>
    <dbReference type="NCBI Taxonomy" id="68213"/>
    <lineage>
        <taxon>Bacteria</taxon>
        <taxon>Bacillati</taxon>
        <taxon>Actinomycetota</taxon>
        <taxon>Actinomycetes</taxon>
        <taxon>Kitasatosporales</taxon>
        <taxon>Streptomycetaceae</taxon>
        <taxon>Streptomyces</taxon>
        <taxon>Streptomyces aurantiacus group</taxon>
    </lineage>
</organism>
<dbReference type="EMBL" id="FNAX01000008">
    <property type="protein sequence ID" value="SDF48953.1"/>
    <property type="molecule type" value="Genomic_DNA"/>
</dbReference>
<proteinExistence type="inferred from homology"/>
<keyword evidence="4" id="KW-0479">Metal-binding</keyword>
<comment type="cofactor">
    <cofactor evidence="2">
        <name>Mn(2+)</name>
        <dbReference type="ChEBI" id="CHEBI:29035"/>
    </cofactor>
</comment>
<evidence type="ECO:0000256" key="5">
    <source>
        <dbReference type="ARBA" id="ARBA00022801"/>
    </source>
</evidence>
<dbReference type="InterPro" id="IPR036075">
    <property type="entry name" value="ARMT-1-like_metal-bd_sf"/>
</dbReference>